<evidence type="ECO:0000313" key="2">
    <source>
        <dbReference type="EMBL" id="MDN4571812.1"/>
    </source>
</evidence>
<dbReference type="PANTHER" id="PTHR39199:SF1">
    <property type="entry name" value="BLR5128 PROTEIN"/>
    <property type="match status" value="1"/>
</dbReference>
<gene>
    <name evidence="2" type="ORF">DBA34_00825</name>
    <name evidence="3" type="ORF">DBB29_01650</name>
</gene>
<dbReference type="Proteomes" id="UP001172791">
    <property type="component" value="Unassembled WGS sequence"/>
</dbReference>
<dbReference type="AlphaFoldDB" id="A0AAW7MGF4"/>
<protein>
    <submittedName>
        <fullName evidence="2">Ribonuclease H</fullName>
    </submittedName>
</protein>
<dbReference type="Proteomes" id="UP001172788">
    <property type="component" value="Unassembled WGS sequence"/>
</dbReference>
<dbReference type="EMBL" id="QAIC01000021">
    <property type="protein sequence ID" value="MDN4571812.1"/>
    <property type="molecule type" value="Genomic_DNA"/>
</dbReference>
<feature type="domain" description="DUF2241" evidence="1">
    <location>
        <begin position="7"/>
        <end position="73"/>
    </location>
</feature>
<evidence type="ECO:0000259" key="1">
    <source>
        <dbReference type="Pfam" id="PF10000"/>
    </source>
</evidence>
<accession>A0AAW7MGF4</accession>
<name>A0AAW7MGF4_9BURK</name>
<dbReference type="Gene3D" id="3.30.2130.10">
    <property type="entry name" value="VC0802-like"/>
    <property type="match status" value="1"/>
</dbReference>
<dbReference type="InterPro" id="IPR018717">
    <property type="entry name" value="DUF2241"/>
</dbReference>
<evidence type="ECO:0000313" key="4">
    <source>
        <dbReference type="Proteomes" id="UP001172788"/>
    </source>
</evidence>
<dbReference type="InterPro" id="IPR045865">
    <property type="entry name" value="ACT-like_dom_sf"/>
</dbReference>
<dbReference type="PANTHER" id="PTHR39199">
    <property type="entry name" value="BLR5128 PROTEIN"/>
    <property type="match status" value="1"/>
</dbReference>
<proteinExistence type="predicted"/>
<organism evidence="2 5">
    <name type="scientific">Pandoraea cepalis</name>
    <dbReference type="NCBI Taxonomy" id="2508294"/>
    <lineage>
        <taxon>Bacteria</taxon>
        <taxon>Pseudomonadati</taxon>
        <taxon>Pseudomonadota</taxon>
        <taxon>Betaproteobacteria</taxon>
        <taxon>Burkholderiales</taxon>
        <taxon>Burkholderiaceae</taxon>
        <taxon>Pandoraea</taxon>
    </lineage>
</organism>
<dbReference type="SUPFAM" id="SSF55021">
    <property type="entry name" value="ACT-like"/>
    <property type="match status" value="2"/>
</dbReference>
<comment type="caution">
    <text evidence="2">The sequence shown here is derived from an EMBL/GenBank/DDBJ whole genome shotgun (WGS) entry which is preliminary data.</text>
</comment>
<dbReference type="Pfam" id="PF10000">
    <property type="entry name" value="ACT_3"/>
    <property type="match status" value="1"/>
</dbReference>
<keyword evidence="4" id="KW-1185">Reference proteome</keyword>
<sequence>MEETLSEKDLAKLCATIEPEMVEPIYVYCSFGDFTLPDGLSPQCTFREAEGLTAVITLQDAERYALAYTFKARLITLKVHSSLEAVGFLAVISAHLAKARIPCNAVAGYYHDHLFIPVDQADEALALLEGIRHLDVRPLFE</sequence>
<dbReference type="EMBL" id="QAID01000026">
    <property type="protein sequence ID" value="MDN4576828.1"/>
    <property type="molecule type" value="Genomic_DNA"/>
</dbReference>
<reference evidence="2" key="1">
    <citation type="submission" date="2018-04" db="EMBL/GenBank/DDBJ databases">
        <authorList>
            <person name="Jy Z."/>
        </authorList>
    </citation>
    <scope>NUCLEOTIDE SEQUENCE</scope>
    <source>
        <strain evidence="3">AS13</strain>
        <strain evidence="2">LA18</strain>
    </source>
</reference>
<evidence type="ECO:0000313" key="3">
    <source>
        <dbReference type="EMBL" id="MDN4576828.1"/>
    </source>
</evidence>
<evidence type="ECO:0000313" key="5">
    <source>
        <dbReference type="Proteomes" id="UP001172791"/>
    </source>
</evidence>